<evidence type="ECO:0000256" key="2">
    <source>
        <dbReference type="ARBA" id="ARBA00022670"/>
    </source>
</evidence>
<dbReference type="FunFam" id="2.40.70.10:FF:000115">
    <property type="entry name" value="Lysosomal aspartic protease"/>
    <property type="match status" value="1"/>
</dbReference>
<evidence type="ECO:0000313" key="9">
    <source>
        <dbReference type="EMBL" id="KAJ0192959.1"/>
    </source>
</evidence>
<keyword evidence="10" id="KW-1185">Reference proteome</keyword>
<keyword evidence="4" id="KW-0378">Hydrolase</keyword>
<dbReference type="GO" id="GO:0006508">
    <property type="term" value="P:proteolysis"/>
    <property type="evidence" value="ECO:0007669"/>
    <property type="project" value="UniProtKB-KW"/>
</dbReference>
<keyword evidence="5" id="KW-0865">Zymogen</keyword>
<dbReference type="EMBL" id="NBSK02000008">
    <property type="protein sequence ID" value="KAJ0192959.1"/>
    <property type="molecule type" value="Genomic_DNA"/>
</dbReference>
<dbReference type="AlphaFoldDB" id="A0A9R1UTD8"/>
<evidence type="ECO:0000256" key="7">
    <source>
        <dbReference type="ARBA" id="ARBA00023180"/>
    </source>
</evidence>
<dbReference type="Pfam" id="PF03489">
    <property type="entry name" value="SapB_2"/>
    <property type="match status" value="1"/>
</dbReference>
<dbReference type="Gene3D" id="2.40.70.10">
    <property type="entry name" value="Acid Proteases"/>
    <property type="match status" value="2"/>
</dbReference>
<evidence type="ECO:0000256" key="1">
    <source>
        <dbReference type="ARBA" id="ARBA00007447"/>
    </source>
</evidence>
<evidence type="ECO:0000256" key="6">
    <source>
        <dbReference type="ARBA" id="ARBA00023157"/>
    </source>
</evidence>
<dbReference type="InterPro" id="IPR008138">
    <property type="entry name" value="SapB_2"/>
</dbReference>
<name>A0A9R1UTD8_LACSA</name>
<dbReference type="InterPro" id="IPR001461">
    <property type="entry name" value="Aspartic_peptidase_A1"/>
</dbReference>
<comment type="caution">
    <text evidence="9">The sequence shown here is derived from an EMBL/GenBank/DDBJ whole genome shotgun (WGS) entry which is preliminary data.</text>
</comment>
<dbReference type="InterPro" id="IPR021109">
    <property type="entry name" value="Peptidase_aspartic_dom_sf"/>
</dbReference>
<evidence type="ECO:0000313" key="10">
    <source>
        <dbReference type="Proteomes" id="UP000235145"/>
    </source>
</evidence>
<keyword evidence="6" id="KW-1015">Disulfide bond</keyword>
<protein>
    <recommendedName>
        <fullName evidence="8">Peptidase A1 domain-containing protein</fullName>
    </recommendedName>
</protein>
<evidence type="ECO:0000256" key="5">
    <source>
        <dbReference type="ARBA" id="ARBA00023145"/>
    </source>
</evidence>
<keyword evidence="3" id="KW-0064">Aspartyl protease</keyword>
<gene>
    <name evidence="9" type="ORF">LSAT_V11C800416950</name>
</gene>
<dbReference type="GO" id="GO:0004190">
    <property type="term" value="F:aspartic-type endopeptidase activity"/>
    <property type="evidence" value="ECO:0007669"/>
    <property type="project" value="UniProtKB-KW"/>
</dbReference>
<dbReference type="PANTHER" id="PTHR47966">
    <property type="entry name" value="BETA-SITE APP-CLEAVING ENZYME, ISOFORM A-RELATED"/>
    <property type="match status" value="1"/>
</dbReference>
<evidence type="ECO:0000256" key="4">
    <source>
        <dbReference type="ARBA" id="ARBA00022801"/>
    </source>
</evidence>
<keyword evidence="7" id="KW-0325">Glycoprotein</keyword>
<evidence type="ECO:0000259" key="8">
    <source>
        <dbReference type="PROSITE" id="PS51767"/>
    </source>
</evidence>
<organism evidence="9 10">
    <name type="scientific">Lactuca sativa</name>
    <name type="common">Garden lettuce</name>
    <dbReference type="NCBI Taxonomy" id="4236"/>
    <lineage>
        <taxon>Eukaryota</taxon>
        <taxon>Viridiplantae</taxon>
        <taxon>Streptophyta</taxon>
        <taxon>Embryophyta</taxon>
        <taxon>Tracheophyta</taxon>
        <taxon>Spermatophyta</taxon>
        <taxon>Magnoliopsida</taxon>
        <taxon>eudicotyledons</taxon>
        <taxon>Gunneridae</taxon>
        <taxon>Pentapetalae</taxon>
        <taxon>asterids</taxon>
        <taxon>campanulids</taxon>
        <taxon>Asterales</taxon>
        <taxon>Asteraceae</taxon>
        <taxon>Cichorioideae</taxon>
        <taxon>Cichorieae</taxon>
        <taxon>Lactucinae</taxon>
        <taxon>Lactuca</taxon>
    </lineage>
</organism>
<dbReference type="PROSITE" id="PS51767">
    <property type="entry name" value="PEPTIDASE_A1"/>
    <property type="match status" value="1"/>
</dbReference>
<evidence type="ECO:0000256" key="3">
    <source>
        <dbReference type="ARBA" id="ARBA00022750"/>
    </source>
</evidence>
<dbReference type="PANTHER" id="PTHR47966:SF76">
    <property type="entry name" value="ASPARTIC PROTEINASE A1"/>
    <property type="match status" value="1"/>
</dbReference>
<dbReference type="Gene3D" id="3.30.200.20">
    <property type="entry name" value="Phosphorylase Kinase, domain 1"/>
    <property type="match status" value="1"/>
</dbReference>
<reference evidence="9 10" key="1">
    <citation type="journal article" date="2017" name="Nat. Commun.">
        <title>Genome assembly with in vitro proximity ligation data and whole-genome triplication in lettuce.</title>
        <authorList>
            <person name="Reyes-Chin-Wo S."/>
            <person name="Wang Z."/>
            <person name="Yang X."/>
            <person name="Kozik A."/>
            <person name="Arikit S."/>
            <person name="Song C."/>
            <person name="Xia L."/>
            <person name="Froenicke L."/>
            <person name="Lavelle D.O."/>
            <person name="Truco M.J."/>
            <person name="Xia R."/>
            <person name="Zhu S."/>
            <person name="Xu C."/>
            <person name="Xu H."/>
            <person name="Xu X."/>
            <person name="Cox K."/>
            <person name="Korf I."/>
            <person name="Meyers B.C."/>
            <person name="Michelmore R.W."/>
        </authorList>
    </citation>
    <scope>NUCLEOTIDE SEQUENCE [LARGE SCALE GENOMIC DNA]</scope>
    <source>
        <strain evidence="10">cv. Salinas</strain>
        <tissue evidence="9">Seedlings</tissue>
    </source>
</reference>
<sequence length="299" mass="33561">MHWPSETLICLGQKRCMAAIYSFPFLDIFFESCNFHPRKFVAIKYGTSAISSDFKRLGDFTIKEQDFMEATKEIGITFVAVKFDGILGFGFQEISIEGALPVWYSMVDQGLAYGPMFSFWLNRNTKDNEGGELVFSGVDTNHFRVAHTYVPVTQKGYWQFEMNDVFISNETTNSDYQNLCFLLRFCTNGCVAIADSKASLLAGSTVIGVHGLMSQECKTLVEQYGKPIIDMLLSELSLLVKHEAQKTLPSLSLDELKEKTKNFGSKAMIGEGSYVRVYFSNLNNGKTVVVKKLDVFSKG</sequence>
<dbReference type="InterPro" id="IPR033121">
    <property type="entry name" value="PEPTIDASE_A1"/>
</dbReference>
<dbReference type="SUPFAM" id="SSF50630">
    <property type="entry name" value="Acid proteases"/>
    <property type="match status" value="1"/>
</dbReference>
<proteinExistence type="inferred from homology"/>
<dbReference type="Pfam" id="PF00026">
    <property type="entry name" value="Asp"/>
    <property type="match status" value="1"/>
</dbReference>
<comment type="similarity">
    <text evidence="1">Belongs to the peptidase A1 family.</text>
</comment>
<accession>A0A9R1UTD8</accession>
<keyword evidence="2" id="KW-0645">Protease</keyword>
<feature type="domain" description="Peptidase A1" evidence="8">
    <location>
        <begin position="1"/>
        <end position="299"/>
    </location>
</feature>
<dbReference type="Proteomes" id="UP000235145">
    <property type="component" value="Unassembled WGS sequence"/>
</dbReference>